<accession>B4D2K6</accession>
<name>B4D2K6_9BACT</name>
<dbReference type="Proteomes" id="UP000005824">
    <property type="component" value="Unassembled WGS sequence"/>
</dbReference>
<evidence type="ECO:0000313" key="2">
    <source>
        <dbReference type="EMBL" id="EDY19446.1"/>
    </source>
</evidence>
<feature type="signal peptide" evidence="1">
    <location>
        <begin position="1"/>
        <end position="21"/>
    </location>
</feature>
<dbReference type="InterPro" id="IPR036380">
    <property type="entry name" value="Isochorismatase-like_sf"/>
</dbReference>
<keyword evidence="1" id="KW-0732">Signal</keyword>
<keyword evidence="3" id="KW-1185">Reference proteome</keyword>
<evidence type="ECO:0000256" key="1">
    <source>
        <dbReference type="SAM" id="SignalP"/>
    </source>
</evidence>
<dbReference type="eggNOG" id="COG1335">
    <property type="taxonomic scope" value="Bacteria"/>
</dbReference>
<evidence type="ECO:0008006" key="4">
    <source>
        <dbReference type="Google" id="ProtNLM"/>
    </source>
</evidence>
<organism evidence="2 3">
    <name type="scientific">Chthoniobacter flavus Ellin428</name>
    <dbReference type="NCBI Taxonomy" id="497964"/>
    <lineage>
        <taxon>Bacteria</taxon>
        <taxon>Pseudomonadati</taxon>
        <taxon>Verrucomicrobiota</taxon>
        <taxon>Spartobacteria</taxon>
        <taxon>Chthoniobacterales</taxon>
        <taxon>Chthoniobacteraceae</taxon>
        <taxon>Chthoniobacter</taxon>
    </lineage>
</organism>
<dbReference type="AlphaFoldDB" id="B4D2K6"/>
<reference evidence="2 3" key="1">
    <citation type="journal article" date="2011" name="J. Bacteriol.">
        <title>Genome sequence of Chthoniobacter flavus Ellin428, an aerobic heterotrophic soil bacterium.</title>
        <authorList>
            <person name="Kant R."/>
            <person name="van Passel M.W."/>
            <person name="Palva A."/>
            <person name="Lucas S."/>
            <person name="Lapidus A."/>
            <person name="Glavina Del Rio T."/>
            <person name="Dalin E."/>
            <person name="Tice H."/>
            <person name="Bruce D."/>
            <person name="Goodwin L."/>
            <person name="Pitluck S."/>
            <person name="Larimer F.W."/>
            <person name="Land M.L."/>
            <person name="Hauser L."/>
            <person name="Sangwan P."/>
            <person name="de Vos W.M."/>
            <person name="Janssen P.H."/>
            <person name="Smidt H."/>
        </authorList>
    </citation>
    <scope>NUCLEOTIDE SEQUENCE [LARGE SCALE GENOMIC DNA]</scope>
    <source>
        <strain evidence="2 3">Ellin428</strain>
    </source>
</reference>
<proteinExistence type="predicted"/>
<evidence type="ECO:0000313" key="3">
    <source>
        <dbReference type="Proteomes" id="UP000005824"/>
    </source>
</evidence>
<protein>
    <recommendedName>
        <fullName evidence="4">Isochorismatase hydrolase</fullName>
    </recommendedName>
</protein>
<gene>
    <name evidence="2" type="ORF">CfE428DRAFT_3131</name>
</gene>
<dbReference type="SUPFAM" id="SSF52499">
    <property type="entry name" value="Isochorismatase-like hydrolases"/>
    <property type="match status" value="1"/>
</dbReference>
<feature type="chain" id="PRO_5002802682" description="Isochorismatase hydrolase" evidence="1">
    <location>
        <begin position="22"/>
        <end position="287"/>
    </location>
</feature>
<sequence precursor="true">MFPRTLSLLVAAACGVTSVLAEDAAPLRLPARERVETAQDSGVFREVNKTLEWDPHQTALVICDMWDKHTCPNAEERVGELAPHVNEFARAARAKGVLIIHCPSNTMDFYKDYPGRKLAQAAPPATPPVPLKKWCYVDPTLEAPLPIDDTDGGCDCARTWKKGDPYPWTRENAAIEIAEGDAITDSAEAYNLMQQRGIQNVLVCGVHLNMCVLGRPFAIRQLVGEGKHVVLIRDLTDTMYNPAQAPHVSHFAGTQLMIQHVEKYWCPSVLSTALLGGQPFRFKGDTE</sequence>
<dbReference type="EMBL" id="ABVL01000008">
    <property type="protein sequence ID" value="EDY19446.1"/>
    <property type="molecule type" value="Genomic_DNA"/>
</dbReference>
<dbReference type="STRING" id="497964.CfE428DRAFT_3131"/>
<dbReference type="RefSeq" id="WP_006980456.1">
    <property type="nucleotide sequence ID" value="NZ_ABVL01000008.1"/>
</dbReference>
<comment type="caution">
    <text evidence="2">The sequence shown here is derived from an EMBL/GenBank/DDBJ whole genome shotgun (WGS) entry which is preliminary data.</text>
</comment>
<dbReference type="Gene3D" id="3.40.50.850">
    <property type="entry name" value="Isochorismatase-like"/>
    <property type="match status" value="1"/>
</dbReference>
<dbReference type="InParanoid" id="B4D2K6"/>